<keyword evidence="1" id="KW-0812">Transmembrane</keyword>
<dbReference type="RefSeq" id="WP_117498820.1">
    <property type="nucleotide sequence ID" value="NZ_WNAF01000005.1"/>
</dbReference>
<keyword evidence="3" id="KW-1185">Reference proteome</keyword>
<dbReference type="EMBL" id="WNAF01000005">
    <property type="protein sequence ID" value="MTR76991.1"/>
    <property type="molecule type" value="Genomic_DNA"/>
</dbReference>
<accession>A0A844KFZ5</accession>
<comment type="caution">
    <text evidence="2">The sequence shown here is derived from an EMBL/GenBank/DDBJ whole genome shotgun (WGS) entry which is preliminary data.</text>
</comment>
<feature type="transmembrane region" description="Helical" evidence="1">
    <location>
        <begin position="7"/>
        <end position="28"/>
    </location>
</feature>
<keyword evidence="1" id="KW-0472">Membrane</keyword>
<dbReference type="Proteomes" id="UP000448177">
    <property type="component" value="Unassembled WGS sequence"/>
</dbReference>
<evidence type="ECO:0000256" key="1">
    <source>
        <dbReference type="SAM" id="Phobius"/>
    </source>
</evidence>
<organism evidence="2 3">
    <name type="scientific">Mediterraneibacter faecis</name>
    <dbReference type="NCBI Taxonomy" id="592978"/>
    <lineage>
        <taxon>Bacteria</taxon>
        <taxon>Bacillati</taxon>
        <taxon>Bacillota</taxon>
        <taxon>Clostridia</taxon>
        <taxon>Lachnospirales</taxon>
        <taxon>Lachnospiraceae</taxon>
        <taxon>Mediterraneibacter</taxon>
    </lineage>
</organism>
<keyword evidence="1" id="KW-1133">Transmembrane helix</keyword>
<dbReference type="AlphaFoldDB" id="A0A844KFZ5"/>
<evidence type="ECO:0000313" key="2">
    <source>
        <dbReference type="EMBL" id="MTR76991.1"/>
    </source>
</evidence>
<sequence>MKNFKFIFILLIILNVIVTILGSAYLSIEQQAEFYRIVIHINVVIECLILLKTFKYLKENG</sequence>
<proteinExistence type="predicted"/>
<evidence type="ECO:0000313" key="3">
    <source>
        <dbReference type="Proteomes" id="UP000448177"/>
    </source>
</evidence>
<gene>
    <name evidence="2" type="ORF">GMD21_09970</name>
</gene>
<name>A0A844KFZ5_9FIRM</name>
<protein>
    <submittedName>
        <fullName evidence="2">Uncharacterized protein</fullName>
    </submittedName>
</protein>
<reference evidence="2 3" key="1">
    <citation type="journal article" date="2019" name="Nat. Med.">
        <title>A library of human gut bacterial isolates paired with longitudinal multiomics data enables mechanistic microbiome research.</title>
        <authorList>
            <person name="Poyet M."/>
            <person name="Groussin M."/>
            <person name="Gibbons S.M."/>
            <person name="Avila-Pacheco J."/>
            <person name="Jiang X."/>
            <person name="Kearney S.M."/>
            <person name="Perrotta A.R."/>
            <person name="Berdy B."/>
            <person name="Zhao S."/>
            <person name="Lieberman T.D."/>
            <person name="Swanson P.K."/>
            <person name="Smith M."/>
            <person name="Roesemann S."/>
            <person name="Alexander J.E."/>
            <person name="Rich S.A."/>
            <person name="Livny J."/>
            <person name="Vlamakis H."/>
            <person name="Clish C."/>
            <person name="Bullock K."/>
            <person name="Deik A."/>
            <person name="Scott J."/>
            <person name="Pierce K.A."/>
            <person name="Xavier R.J."/>
            <person name="Alm E.J."/>
        </authorList>
    </citation>
    <scope>NUCLEOTIDE SEQUENCE [LARGE SCALE GENOMIC DNA]</scope>
    <source>
        <strain evidence="2 3">BIOML-A1</strain>
    </source>
</reference>
<feature type="transmembrane region" description="Helical" evidence="1">
    <location>
        <begin position="34"/>
        <end position="51"/>
    </location>
</feature>